<dbReference type="EMBL" id="JAEFBJ010000012">
    <property type="protein sequence ID" value="KAG7547808.1"/>
    <property type="molecule type" value="Genomic_DNA"/>
</dbReference>
<dbReference type="OrthoDB" id="411785at2759"/>
<sequence length="626" mass="71349">MEKVDLAERIKRFKRNKCGSSSFGRRSAVHAVMAVQNVFEWRDFPGATVTIVIEIRDSSPDHSPQCEGGRRRDRDDDSKRRDSDNYRSSRRDDRQDERDRTKDRARGRGGSVERGEREGSRDREKHHHERSHEGSKEKESRSKRKEREEENGASSEAMNPTNGVTIGFATITRTAAKVQTLFNHFDFPAISWFWVLSHMNSIQRFSFTTRHGKKLSVFESCVRHFCGRDGVIKEEGDWFYSPEWWDPNDGGYTVSRATSAKGNGVVSVVAHPSSLPSRDSWGETERWLEKRYKEIMSRDGEEKNGRFSVLGYQWRSLRFNDDTRQSTVKVMAACRALQPSSVFYMQQPHCLAVPYLKSMVSVGLTSLVASKFDMRSVAIGEKQMRILCIGHGGGSLPLFLAKHILGAVVDIVELDPLVISESVRAMGFPAFSVMTATRKRALQTPEIIDQVMWRGIHERLFLYESKAEEFILRNQSNTYDMIFMDAYDGADIFPHSLWDSNSVFMKALSKILHHEHGTMVVNLHSDADISDIDRSNEGVTTGKYVRKVGRAYKKGLMENERNGLVFACEVPWLCNVSLVVSRGMGSEGRHREKTMSNLMKTSLEVDRILRLPFSCLDYLKTGLAII</sequence>
<dbReference type="PANTHER" id="PTHR12176">
    <property type="entry name" value="SAM-DEPENDENT METHYLTRANSFERASE SUPERFAMILY PROTEIN"/>
    <property type="match status" value="1"/>
</dbReference>
<comment type="caution">
    <text evidence="5">The sequence shown here is derived from an EMBL/GenBank/DDBJ whole genome shotgun (WGS) entry which is preliminary data.</text>
</comment>
<evidence type="ECO:0000256" key="1">
    <source>
        <dbReference type="ARBA" id="ARBA00008361"/>
    </source>
</evidence>
<gene>
    <name evidence="5" type="ORF">ISN44_As12g030190</name>
</gene>
<feature type="compositionally biased region" description="Polar residues" evidence="4">
    <location>
        <begin position="152"/>
        <end position="163"/>
    </location>
</feature>
<feature type="compositionally biased region" description="Basic and acidic residues" evidence="4">
    <location>
        <begin position="130"/>
        <end position="150"/>
    </location>
</feature>
<name>A0A8T1YPB2_ARASU</name>
<evidence type="ECO:0000256" key="2">
    <source>
        <dbReference type="ARBA" id="ARBA00022603"/>
    </source>
</evidence>
<evidence type="ECO:0000256" key="3">
    <source>
        <dbReference type="ARBA" id="ARBA00022679"/>
    </source>
</evidence>
<organism evidence="5 6">
    <name type="scientific">Arabidopsis suecica</name>
    <name type="common">Swedish thale-cress</name>
    <name type="synonym">Cardaminopsis suecica</name>
    <dbReference type="NCBI Taxonomy" id="45249"/>
    <lineage>
        <taxon>Eukaryota</taxon>
        <taxon>Viridiplantae</taxon>
        <taxon>Streptophyta</taxon>
        <taxon>Embryophyta</taxon>
        <taxon>Tracheophyta</taxon>
        <taxon>Spermatophyta</taxon>
        <taxon>Magnoliopsida</taxon>
        <taxon>eudicotyledons</taxon>
        <taxon>Gunneridae</taxon>
        <taxon>Pentapetalae</taxon>
        <taxon>rosids</taxon>
        <taxon>malvids</taxon>
        <taxon>Brassicales</taxon>
        <taxon>Brassicaceae</taxon>
        <taxon>Camelineae</taxon>
        <taxon>Arabidopsis</taxon>
    </lineage>
</organism>
<proteinExistence type="inferred from homology"/>
<comment type="similarity">
    <text evidence="1">Belongs to the methyltransferase superfamily.</text>
</comment>
<feature type="compositionally biased region" description="Basic and acidic residues" evidence="4">
    <location>
        <begin position="68"/>
        <end position="123"/>
    </location>
</feature>
<dbReference type="GO" id="GO:0008168">
    <property type="term" value="F:methyltransferase activity"/>
    <property type="evidence" value="ECO:0007669"/>
    <property type="project" value="UniProtKB-KW"/>
</dbReference>
<evidence type="ECO:0000313" key="5">
    <source>
        <dbReference type="EMBL" id="KAG7547808.1"/>
    </source>
</evidence>
<dbReference type="FunFam" id="3.40.50.150:FF:000351">
    <property type="entry name" value="S-adenosyl-L-methionine-dependent methyltransferase superfamily protein"/>
    <property type="match status" value="1"/>
</dbReference>
<keyword evidence="3" id="KW-0808">Transferase</keyword>
<accession>A0A8T1YPB2</accession>
<dbReference type="PANTHER" id="PTHR12176:SF56">
    <property type="entry name" value="OS04G0510700 PROTEIN"/>
    <property type="match status" value="1"/>
</dbReference>
<protein>
    <submittedName>
        <fullName evidence="5">S-adenosyl-L-methionine-dependent methyltransferase</fullName>
    </submittedName>
</protein>
<dbReference type="Proteomes" id="UP000694251">
    <property type="component" value="Chromosome 12"/>
</dbReference>
<feature type="region of interest" description="Disordered" evidence="4">
    <location>
        <begin position="55"/>
        <end position="163"/>
    </location>
</feature>
<evidence type="ECO:0000313" key="6">
    <source>
        <dbReference type="Proteomes" id="UP000694251"/>
    </source>
</evidence>
<keyword evidence="6" id="KW-1185">Reference proteome</keyword>
<reference evidence="5 6" key="1">
    <citation type="submission" date="2020-12" db="EMBL/GenBank/DDBJ databases">
        <title>Concerted genomic and epigenomic changes stabilize Arabidopsis allopolyploids.</title>
        <authorList>
            <person name="Chen Z."/>
        </authorList>
    </citation>
    <scope>NUCLEOTIDE SEQUENCE [LARGE SCALE GENOMIC DNA]</scope>
    <source>
        <strain evidence="5">As9502</strain>
        <tissue evidence="5">Leaf</tissue>
    </source>
</reference>
<dbReference type="GO" id="GO:0032259">
    <property type="term" value="P:methylation"/>
    <property type="evidence" value="ECO:0007669"/>
    <property type="project" value="UniProtKB-KW"/>
</dbReference>
<evidence type="ECO:0000256" key="4">
    <source>
        <dbReference type="SAM" id="MobiDB-lite"/>
    </source>
</evidence>
<dbReference type="InterPro" id="IPR051419">
    <property type="entry name" value="Lys/N-term_MeTrsfase_sf"/>
</dbReference>
<dbReference type="AlphaFoldDB" id="A0A8T1YPB2"/>
<keyword evidence="2 5" id="KW-0489">Methyltransferase</keyword>